<dbReference type="AlphaFoldDB" id="A0A0C2NEY3"/>
<comment type="caution">
    <text evidence="1">The sequence shown here is derived from an EMBL/GenBank/DDBJ whole genome shotgun (WGS) entry which is preliminary data.</text>
</comment>
<proteinExistence type="predicted"/>
<gene>
    <name evidence="1" type="ORF">RF11_13269</name>
</gene>
<organism evidence="1 2">
    <name type="scientific">Thelohanellus kitauei</name>
    <name type="common">Myxosporean</name>
    <dbReference type="NCBI Taxonomy" id="669202"/>
    <lineage>
        <taxon>Eukaryota</taxon>
        <taxon>Metazoa</taxon>
        <taxon>Cnidaria</taxon>
        <taxon>Myxozoa</taxon>
        <taxon>Myxosporea</taxon>
        <taxon>Bivalvulida</taxon>
        <taxon>Platysporina</taxon>
        <taxon>Myxobolidae</taxon>
        <taxon>Thelohanellus</taxon>
    </lineage>
</organism>
<protein>
    <submittedName>
        <fullName evidence="1">Uncharacterized protein</fullName>
    </submittedName>
</protein>
<reference evidence="1 2" key="1">
    <citation type="journal article" date="2014" name="Genome Biol. Evol.">
        <title>The genome of the myxosporean Thelohanellus kitauei shows adaptations to nutrient acquisition within its fish host.</title>
        <authorList>
            <person name="Yang Y."/>
            <person name="Xiong J."/>
            <person name="Zhou Z."/>
            <person name="Huo F."/>
            <person name="Miao W."/>
            <person name="Ran C."/>
            <person name="Liu Y."/>
            <person name="Zhang J."/>
            <person name="Feng J."/>
            <person name="Wang M."/>
            <person name="Wang M."/>
            <person name="Wang L."/>
            <person name="Yao B."/>
        </authorList>
    </citation>
    <scope>NUCLEOTIDE SEQUENCE [LARGE SCALE GENOMIC DNA]</scope>
    <source>
        <strain evidence="1">Wuqing</strain>
    </source>
</reference>
<keyword evidence="2" id="KW-1185">Reference proteome</keyword>
<evidence type="ECO:0000313" key="2">
    <source>
        <dbReference type="Proteomes" id="UP000031668"/>
    </source>
</evidence>
<accession>A0A0C2NEY3</accession>
<dbReference type="EMBL" id="JWZT01001163">
    <property type="protein sequence ID" value="KII72572.1"/>
    <property type="molecule type" value="Genomic_DNA"/>
</dbReference>
<sequence>MMCANGMALNETYILAKATSKEAMCNWYTYCMDVGYQIVSRRFGPIGFLFTTVEIYEGMFGSRKYDRGRFVKGRSVLEDIKWKVGRVFLYRVISGTVTTLPLLF</sequence>
<name>A0A0C2NEY3_THEKT</name>
<dbReference type="Proteomes" id="UP000031668">
    <property type="component" value="Unassembled WGS sequence"/>
</dbReference>
<evidence type="ECO:0000313" key="1">
    <source>
        <dbReference type="EMBL" id="KII72572.1"/>
    </source>
</evidence>